<protein>
    <submittedName>
        <fullName evidence="12">Toprim domain-containing protein</fullName>
    </submittedName>
</protein>
<comment type="caution">
    <text evidence="12">The sequence shown here is derived from an EMBL/GenBank/DDBJ whole genome shotgun (WGS) entry which is preliminary data.</text>
</comment>
<dbReference type="InterPro" id="IPR037068">
    <property type="entry name" value="DNA_primase_core_N_sf"/>
</dbReference>
<evidence type="ECO:0000313" key="12">
    <source>
        <dbReference type="EMBL" id="MBD8528277.1"/>
    </source>
</evidence>
<name>A0AAW3ZVF6_9GAMM</name>
<accession>A0AAW3ZVF6</accession>
<evidence type="ECO:0000256" key="7">
    <source>
        <dbReference type="ARBA" id="ARBA00022771"/>
    </source>
</evidence>
<keyword evidence="3" id="KW-0808">Transferase</keyword>
<dbReference type="EMBL" id="JACYTR010000111">
    <property type="protein sequence ID" value="MBD8528277.1"/>
    <property type="molecule type" value="Genomic_DNA"/>
</dbReference>
<dbReference type="InterPro" id="IPR006171">
    <property type="entry name" value="TOPRIM_dom"/>
</dbReference>
<dbReference type="InterPro" id="IPR034151">
    <property type="entry name" value="TOPRIM_DnaG_bac"/>
</dbReference>
<evidence type="ECO:0000259" key="11">
    <source>
        <dbReference type="PROSITE" id="PS50880"/>
    </source>
</evidence>
<dbReference type="GO" id="GO:1990077">
    <property type="term" value="C:primosome complex"/>
    <property type="evidence" value="ECO:0007669"/>
    <property type="project" value="UniProtKB-KW"/>
</dbReference>
<evidence type="ECO:0000256" key="5">
    <source>
        <dbReference type="ARBA" id="ARBA00022705"/>
    </source>
</evidence>
<evidence type="ECO:0000313" key="13">
    <source>
        <dbReference type="Proteomes" id="UP000613768"/>
    </source>
</evidence>
<reference evidence="12 13" key="1">
    <citation type="submission" date="2020-09" db="EMBL/GenBank/DDBJ databases">
        <title>Pseudoxanthomonas sp. CAU 1598 isolated from sand of Yaerae Beach.</title>
        <authorList>
            <person name="Kim W."/>
        </authorList>
    </citation>
    <scope>NUCLEOTIDE SEQUENCE [LARGE SCALE GENOMIC DNA]</scope>
    <source>
        <strain evidence="12 13">CAU 1598</strain>
    </source>
</reference>
<keyword evidence="9" id="KW-0804">Transcription</keyword>
<dbReference type="SUPFAM" id="SSF52540">
    <property type="entry name" value="P-loop containing nucleoside triphosphate hydrolases"/>
    <property type="match status" value="1"/>
</dbReference>
<dbReference type="Gene3D" id="3.90.980.10">
    <property type="entry name" value="DNA primase, catalytic core, N-terminal domain"/>
    <property type="match status" value="1"/>
</dbReference>
<dbReference type="SMART" id="SM00493">
    <property type="entry name" value="TOPRIM"/>
    <property type="match status" value="1"/>
</dbReference>
<dbReference type="Proteomes" id="UP000613768">
    <property type="component" value="Unassembled WGS sequence"/>
</dbReference>
<dbReference type="GO" id="GO:0003677">
    <property type="term" value="F:DNA binding"/>
    <property type="evidence" value="ECO:0007669"/>
    <property type="project" value="InterPro"/>
</dbReference>
<keyword evidence="2" id="KW-0639">Primosome</keyword>
<dbReference type="Pfam" id="PF01807">
    <property type="entry name" value="Zn_ribbon_DnaG"/>
    <property type="match status" value="1"/>
</dbReference>
<evidence type="ECO:0000256" key="1">
    <source>
        <dbReference type="ARBA" id="ARBA00022478"/>
    </source>
</evidence>
<evidence type="ECO:0000256" key="9">
    <source>
        <dbReference type="ARBA" id="ARBA00023163"/>
    </source>
</evidence>
<dbReference type="GO" id="GO:0008270">
    <property type="term" value="F:zinc ion binding"/>
    <property type="evidence" value="ECO:0007669"/>
    <property type="project" value="UniProtKB-KW"/>
</dbReference>
<organism evidence="12 13">
    <name type="scientific">Pseudomarimonas arenosa</name>
    <dbReference type="NCBI Taxonomy" id="2774145"/>
    <lineage>
        <taxon>Bacteria</taxon>
        <taxon>Pseudomonadati</taxon>
        <taxon>Pseudomonadota</taxon>
        <taxon>Gammaproteobacteria</taxon>
        <taxon>Lysobacterales</taxon>
        <taxon>Lysobacteraceae</taxon>
        <taxon>Pseudomarimonas</taxon>
    </lineage>
</organism>
<keyword evidence="8" id="KW-0862">Zinc</keyword>
<dbReference type="Gene3D" id="3.90.580.10">
    <property type="entry name" value="Zinc finger, CHC2-type domain"/>
    <property type="match status" value="1"/>
</dbReference>
<keyword evidence="7" id="KW-0863">Zinc-finger</keyword>
<dbReference type="Gene3D" id="3.40.1360.10">
    <property type="match status" value="1"/>
</dbReference>
<sequence length="1037" mass="113069">MARIPEPEVERLRSSVALTRLIESEGLTLKRTGKDWACACPFHDGDHEPSLIVSPDKNLFHCFACGAAGSPIDWLMQRRGVAFRRAVELLRGMLDGEPETVAEVPKAAASKIVAPLTAGEDDAALLREVVAHYHAALKDSPEAREYLVKRGLTHPELIERFQLGFANRTLGYRLPMKQVKSGAAIRQQLQRLGVLRASGHEHLNGSLVIPVFDAEGQVSELYGRKITRDSKLTAGTPLHLYLPGPHRGVFNEQGLVGQEEVILCEALLDALTFWCAGYRNVTASYGVEGFTDEIAAAIQRHGVKRVLIAYDADEAGNRAAEKLAQRLMADGLDCYRCRFPKGLDANQYALDVQPATKSLGLVIRQAEWLGNGLPRTRSGGKAPERGVVGPATEPVSMGEAEVSLLVAGSALDAVEMTDALAAEALDEANDALTAEASPSEPEPPAYRVPPSEPTLPVEGDAKELRLVLGDRQYTVRGLDKNLSYEQLKVWLKAQWGDHLHVDTVELYQAKQRAVWIRQTAVELGVSEDLIKGDLAKLLRALEAQQDALIRAKLAPKEPASTPTLTPAQQRDALALLQAPDLIARIVSDFERAGLVGEPNNALVGYLAAVSRKLKQPLAVLIQSTSAAGKSTLMDAVLNFMPEAERVQYSAMTGQSLFYLGEKDLQHKILAIAEEEGVRQAAYALKLLQSQGSLTMASTGKDPVTGQLVTQDYRVDGPVMLFLTTTASEVDEELLNRCLVLTIDESREQTRAILQRQRQARTLAGLRADREAERIVAQHRAAQSLLRPLAVVNPYAEALGFRDDLTRLRRDHQKYLTLIESIALLHQHQRPIRTLVEHGERIEYVEVTAADIALANRLAHEVLGRSLDDLPPHTRRVLGSIQALVAARAAEQQVPANAVRFTRREVRAVAGMSEKQVRVHVERLLDLEYLLAHGGRTGQRFVYELVFDGDLSDSAPRVMGLIDPATDTTAHLVGETPHLVGRSWPGSGPLVGTSSSLETVRNASPGAEFSSLVAAVEENALFGAANTPRRNGAVVGGR</sequence>
<dbReference type="CDD" id="cd03364">
    <property type="entry name" value="TOPRIM_DnaG_primases"/>
    <property type="match status" value="1"/>
</dbReference>
<keyword evidence="5" id="KW-0235">DNA replication</keyword>
<keyword evidence="4" id="KW-0548">Nucleotidyltransferase</keyword>
<dbReference type="InterPro" id="IPR013264">
    <property type="entry name" value="DNAG_N"/>
</dbReference>
<dbReference type="SUPFAM" id="SSF56731">
    <property type="entry name" value="DNA primase core"/>
    <property type="match status" value="1"/>
</dbReference>
<evidence type="ECO:0000256" key="6">
    <source>
        <dbReference type="ARBA" id="ARBA00022723"/>
    </source>
</evidence>
<dbReference type="GO" id="GO:0006269">
    <property type="term" value="P:DNA replication, synthesis of primer"/>
    <property type="evidence" value="ECO:0007669"/>
    <property type="project" value="UniProtKB-KW"/>
</dbReference>
<feature type="domain" description="Toprim" evidence="11">
    <location>
        <begin position="259"/>
        <end position="342"/>
    </location>
</feature>
<feature type="compositionally biased region" description="Pro residues" evidence="10">
    <location>
        <begin position="440"/>
        <end position="453"/>
    </location>
</feature>
<dbReference type="PANTHER" id="PTHR30313">
    <property type="entry name" value="DNA PRIMASE"/>
    <property type="match status" value="1"/>
</dbReference>
<dbReference type="PANTHER" id="PTHR30313:SF2">
    <property type="entry name" value="DNA PRIMASE"/>
    <property type="match status" value="1"/>
</dbReference>
<dbReference type="AlphaFoldDB" id="A0AAW3ZVF6"/>
<dbReference type="GO" id="GO:0000428">
    <property type="term" value="C:DNA-directed RNA polymerase complex"/>
    <property type="evidence" value="ECO:0007669"/>
    <property type="project" value="UniProtKB-KW"/>
</dbReference>
<dbReference type="GO" id="GO:0005737">
    <property type="term" value="C:cytoplasm"/>
    <property type="evidence" value="ECO:0007669"/>
    <property type="project" value="TreeGrafter"/>
</dbReference>
<dbReference type="InterPro" id="IPR002694">
    <property type="entry name" value="Znf_CHC2"/>
</dbReference>
<dbReference type="SMART" id="SM00400">
    <property type="entry name" value="ZnF_CHCC"/>
    <property type="match status" value="1"/>
</dbReference>
<feature type="region of interest" description="Disordered" evidence="10">
    <location>
        <begin position="432"/>
        <end position="458"/>
    </location>
</feature>
<dbReference type="GO" id="GO:0003899">
    <property type="term" value="F:DNA-directed RNA polymerase activity"/>
    <property type="evidence" value="ECO:0007669"/>
    <property type="project" value="InterPro"/>
</dbReference>
<evidence type="ECO:0000256" key="8">
    <source>
        <dbReference type="ARBA" id="ARBA00022833"/>
    </source>
</evidence>
<dbReference type="InterPro" id="IPR050219">
    <property type="entry name" value="DnaG_primase"/>
</dbReference>
<keyword evidence="13" id="KW-1185">Reference proteome</keyword>
<evidence type="ECO:0000256" key="10">
    <source>
        <dbReference type="SAM" id="MobiDB-lite"/>
    </source>
</evidence>
<dbReference type="SUPFAM" id="SSF57783">
    <property type="entry name" value="Zinc beta-ribbon"/>
    <property type="match status" value="1"/>
</dbReference>
<dbReference type="InterPro" id="IPR036977">
    <property type="entry name" value="DNA_primase_Znf_CHC2"/>
</dbReference>
<dbReference type="PROSITE" id="PS50880">
    <property type="entry name" value="TOPRIM"/>
    <property type="match status" value="1"/>
</dbReference>
<gene>
    <name evidence="12" type="ORF">IFO71_21235</name>
</gene>
<dbReference type="InterPro" id="IPR027417">
    <property type="entry name" value="P-loop_NTPase"/>
</dbReference>
<proteinExistence type="predicted"/>
<evidence type="ECO:0000256" key="3">
    <source>
        <dbReference type="ARBA" id="ARBA00022679"/>
    </source>
</evidence>
<evidence type="ECO:0000256" key="4">
    <source>
        <dbReference type="ARBA" id="ARBA00022695"/>
    </source>
</evidence>
<evidence type="ECO:0000256" key="2">
    <source>
        <dbReference type="ARBA" id="ARBA00022515"/>
    </source>
</evidence>
<keyword evidence="1" id="KW-0240">DNA-directed RNA polymerase</keyword>
<dbReference type="Pfam" id="PF08275">
    <property type="entry name" value="DNAG_N"/>
    <property type="match status" value="1"/>
</dbReference>
<dbReference type="Pfam" id="PF13155">
    <property type="entry name" value="Toprim_2"/>
    <property type="match status" value="1"/>
</dbReference>
<keyword evidence="6" id="KW-0479">Metal-binding</keyword>